<evidence type="ECO:0000313" key="1">
    <source>
        <dbReference type="EMBL" id="GLH71289.1"/>
    </source>
</evidence>
<evidence type="ECO:0000313" key="2">
    <source>
        <dbReference type="Proteomes" id="UP001165089"/>
    </source>
</evidence>
<comment type="caution">
    <text evidence="1">The sequence shown here is derived from an EMBL/GenBank/DDBJ whole genome shotgun (WGS) entry which is preliminary data.</text>
</comment>
<keyword evidence="2" id="KW-1185">Reference proteome</keyword>
<evidence type="ECO:0008006" key="3">
    <source>
        <dbReference type="Google" id="ProtNLM"/>
    </source>
</evidence>
<protein>
    <recommendedName>
        <fullName evidence="3">Ig-like domain-containing protein</fullName>
    </recommendedName>
</protein>
<accession>A0ABQ5Q8Y0</accession>
<reference evidence="1 2" key="1">
    <citation type="journal article" date="2023" name="Antonie Van Leeuwenhoek">
        <title>Mesoterricola silvestris gen. nov., sp. nov., Mesoterricola sediminis sp. nov., Geothrix oryzae sp. nov., Geothrix edaphica sp. nov., Geothrix rubra sp. nov., and Geothrix limicola sp. nov., six novel members of Acidobacteriota isolated from soils.</title>
        <authorList>
            <person name="Itoh H."/>
            <person name="Sugisawa Y."/>
            <person name="Mise K."/>
            <person name="Xu Z."/>
            <person name="Kuniyasu M."/>
            <person name="Ushijima N."/>
            <person name="Kawano K."/>
            <person name="Kobayashi E."/>
            <person name="Shiratori Y."/>
            <person name="Masuda Y."/>
            <person name="Senoo K."/>
        </authorList>
    </citation>
    <scope>NUCLEOTIDE SEQUENCE [LARGE SCALE GENOMIC DNA]</scope>
    <source>
        <strain evidence="1 2">Red803</strain>
    </source>
</reference>
<sequence length="351" mass="35347">MPVLLALAACRPPQPALPPPPPLSLSLQPAEATVTAGHDLQFGHRITSGSGTGVDWRVLEPGGGTVDALGRYQAPGRAGVFTVEARPQADPARAVRARVTVVPAPVGTISAPSTVAPEATGLRAGVPVQPGCRFAWTLTGGTLLSGADTDTVTFLAGEGPSLVLACRITNAAGDSLRSSVEIPVARPLALHIGPAKATLTVGQSMRFGYTLEGNGGSEVIWSVDSPGGGTVDPAGTYHAPARPGTYTLQVASRVHPEATDRAQVRVVAAPKAGITAPDAVKAGAAGLVARVPEQPGARYAWELQGGTATAGTQGPVLTFAAGDGPTLTLRCTVTNAAGDTASGTLQIPVTR</sequence>
<dbReference type="Proteomes" id="UP001165089">
    <property type="component" value="Unassembled WGS sequence"/>
</dbReference>
<organism evidence="1 2">
    <name type="scientific">Geothrix rubra</name>
    <dbReference type="NCBI Taxonomy" id="2927977"/>
    <lineage>
        <taxon>Bacteria</taxon>
        <taxon>Pseudomonadati</taxon>
        <taxon>Acidobacteriota</taxon>
        <taxon>Holophagae</taxon>
        <taxon>Holophagales</taxon>
        <taxon>Holophagaceae</taxon>
        <taxon>Geothrix</taxon>
    </lineage>
</organism>
<name>A0ABQ5Q8Y0_9BACT</name>
<gene>
    <name evidence="1" type="ORF">GETHPA_28220</name>
</gene>
<dbReference type="EMBL" id="BSDD01000006">
    <property type="protein sequence ID" value="GLH71289.1"/>
    <property type="molecule type" value="Genomic_DNA"/>
</dbReference>
<proteinExistence type="predicted"/>